<feature type="signal peptide" evidence="2">
    <location>
        <begin position="1"/>
        <end position="19"/>
    </location>
</feature>
<sequence length="207" mass="23052">MNKILAFCALALSAGYVQAQTTAGRMLIGGNVGYTSQKNESSLGDTKVTSFNVNPQFGYFVADHLAVGLYVGYYNQNVNYPDPFTGDGEFESKYYSTSLLPFVRYYIFTPNEKFAFYAEARTGIGFTRTDYEAVDEKIKGRYFSAQLAPGFSYFFNEKWALDLQLGGISYYSSNSNIDSDAENKKGSAFNIEASLTPALGFRYFMGQ</sequence>
<dbReference type="AlphaFoldDB" id="A0AAP2DW91"/>
<evidence type="ECO:0000313" key="4">
    <source>
        <dbReference type="EMBL" id="MBT1708520.1"/>
    </source>
</evidence>
<organism evidence="4 5">
    <name type="scientific">Dawidia cretensis</name>
    <dbReference type="NCBI Taxonomy" id="2782350"/>
    <lineage>
        <taxon>Bacteria</taxon>
        <taxon>Pseudomonadati</taxon>
        <taxon>Bacteroidota</taxon>
        <taxon>Cytophagia</taxon>
        <taxon>Cytophagales</taxon>
        <taxon>Chryseotaleaceae</taxon>
        <taxon>Dawidia</taxon>
    </lineage>
</organism>
<evidence type="ECO:0000259" key="3">
    <source>
        <dbReference type="Pfam" id="PF13505"/>
    </source>
</evidence>
<dbReference type="RefSeq" id="WP_254084112.1">
    <property type="nucleotide sequence ID" value="NZ_JAHESE010000007.1"/>
</dbReference>
<proteinExistence type="predicted"/>
<evidence type="ECO:0000313" key="5">
    <source>
        <dbReference type="Proteomes" id="UP001319080"/>
    </source>
</evidence>
<evidence type="ECO:0000256" key="1">
    <source>
        <dbReference type="ARBA" id="ARBA00022729"/>
    </source>
</evidence>
<gene>
    <name evidence="4" type="ORF">KK062_09805</name>
</gene>
<name>A0AAP2DW91_9BACT</name>
<feature type="domain" description="Outer membrane protein beta-barrel" evidence="3">
    <location>
        <begin position="6"/>
        <end position="193"/>
    </location>
</feature>
<dbReference type="Pfam" id="PF13505">
    <property type="entry name" value="OMP_b-brl"/>
    <property type="match status" value="1"/>
</dbReference>
<evidence type="ECO:0000256" key="2">
    <source>
        <dbReference type="SAM" id="SignalP"/>
    </source>
</evidence>
<feature type="chain" id="PRO_5042981119" evidence="2">
    <location>
        <begin position="20"/>
        <end position="207"/>
    </location>
</feature>
<dbReference type="InterPro" id="IPR011250">
    <property type="entry name" value="OMP/PagP_B-barrel"/>
</dbReference>
<dbReference type="Proteomes" id="UP001319080">
    <property type="component" value="Unassembled WGS sequence"/>
</dbReference>
<keyword evidence="5" id="KW-1185">Reference proteome</keyword>
<dbReference type="Gene3D" id="2.40.160.20">
    <property type="match status" value="1"/>
</dbReference>
<dbReference type="SUPFAM" id="SSF56925">
    <property type="entry name" value="OMPA-like"/>
    <property type="match status" value="1"/>
</dbReference>
<protein>
    <submittedName>
        <fullName evidence="4">Outer membrane beta-barrel protein</fullName>
    </submittedName>
</protein>
<dbReference type="EMBL" id="JAHESE010000007">
    <property type="protein sequence ID" value="MBT1708520.1"/>
    <property type="molecule type" value="Genomic_DNA"/>
</dbReference>
<reference evidence="4 5" key="1">
    <citation type="submission" date="2021-05" db="EMBL/GenBank/DDBJ databases">
        <title>A Polyphasic approach of four new species of the genus Ohtaekwangia: Ohtaekwangia histidinii sp. nov., Ohtaekwangia cretensis sp. nov., Ohtaekwangia indiensis sp. nov., Ohtaekwangia reichenbachii sp. nov. from diverse environment.</title>
        <authorList>
            <person name="Octaviana S."/>
        </authorList>
    </citation>
    <scope>NUCLEOTIDE SEQUENCE [LARGE SCALE GENOMIC DNA]</scope>
    <source>
        <strain evidence="4 5">PWU5</strain>
    </source>
</reference>
<keyword evidence="1 2" id="KW-0732">Signal</keyword>
<dbReference type="InterPro" id="IPR027385">
    <property type="entry name" value="Beta-barrel_OMP"/>
</dbReference>
<comment type="caution">
    <text evidence="4">The sequence shown here is derived from an EMBL/GenBank/DDBJ whole genome shotgun (WGS) entry which is preliminary data.</text>
</comment>
<accession>A0AAP2DW91</accession>